<gene>
    <name evidence="1" type="ordered locus">Spirs_2372</name>
</gene>
<organism evidence="1 2">
    <name type="scientific">Sediminispirochaeta smaragdinae (strain DSM 11293 / JCM 15392 / SEBR 4228)</name>
    <name type="common">Spirochaeta smaragdinae</name>
    <dbReference type="NCBI Taxonomy" id="573413"/>
    <lineage>
        <taxon>Bacteria</taxon>
        <taxon>Pseudomonadati</taxon>
        <taxon>Spirochaetota</taxon>
        <taxon>Spirochaetia</taxon>
        <taxon>Spirochaetales</taxon>
        <taxon>Spirochaetaceae</taxon>
        <taxon>Sediminispirochaeta</taxon>
    </lineage>
</organism>
<dbReference type="HOGENOM" id="CLU_100244_0_0_12"/>
<evidence type="ECO:0000313" key="2">
    <source>
        <dbReference type="Proteomes" id="UP000002318"/>
    </source>
</evidence>
<dbReference type="AlphaFoldDB" id="E1R1W1"/>
<dbReference type="OrthoDB" id="355331at2"/>
<dbReference type="Proteomes" id="UP000002318">
    <property type="component" value="Chromosome"/>
</dbReference>
<reference evidence="1 2" key="1">
    <citation type="journal article" date="2010" name="Stand. Genomic Sci.">
        <title>Complete genome sequence of Spirochaeta smaragdinae type strain (SEBR 4228).</title>
        <authorList>
            <person name="Mavromatis K."/>
            <person name="Yasawong M."/>
            <person name="Chertkov O."/>
            <person name="Lapidus A."/>
            <person name="Lucas S."/>
            <person name="Nolan M."/>
            <person name="Del Rio T.G."/>
            <person name="Tice H."/>
            <person name="Cheng J.F."/>
            <person name="Pitluck S."/>
            <person name="Liolios K."/>
            <person name="Ivanova N."/>
            <person name="Tapia R."/>
            <person name="Han C."/>
            <person name="Bruce D."/>
            <person name="Goodwin L."/>
            <person name="Pati A."/>
            <person name="Chen A."/>
            <person name="Palaniappan K."/>
            <person name="Land M."/>
            <person name="Hauser L."/>
            <person name="Chang Y.J."/>
            <person name="Jeffries C.D."/>
            <person name="Detter J.C."/>
            <person name="Rohde M."/>
            <person name="Brambilla E."/>
            <person name="Spring S."/>
            <person name="Goker M."/>
            <person name="Sikorski J."/>
            <person name="Woyke T."/>
            <person name="Bristow J."/>
            <person name="Eisen J.A."/>
            <person name="Markowitz V."/>
            <person name="Hugenholtz P."/>
            <person name="Klenk H.P."/>
            <person name="Kyrpides N.C."/>
        </authorList>
    </citation>
    <scope>NUCLEOTIDE SEQUENCE [LARGE SCALE GENOMIC DNA]</scope>
    <source>
        <strain evidence="2">DSM 11293 / JCM 15392 / SEBR 4228</strain>
    </source>
</reference>
<dbReference type="eggNOG" id="COG1639">
    <property type="taxonomic scope" value="Bacteria"/>
</dbReference>
<sequence length="231" mass="26106">MKSAETAMKKIRYALAHNKQLEVKLSAYGMPQRRYIDLLLSLYLEECGLIELKDRLLYCMHELAGNAHKANAKRLFFERSGFDIFDTAEYEEGMSRFKQTVSHDLSSYNRILTEQGYYVCFRFHLKGGTLALQVVNSARLLQTERERIASKIEIARCYTTLTDAYTVAEDFSEGAGLGIVMIHIMLKAIGFRNFSFSVDGDERKTISSLLLDVSTCRPVLPAGETAVSSSI</sequence>
<dbReference type="RefSeq" id="WP_013254950.1">
    <property type="nucleotide sequence ID" value="NC_014364.1"/>
</dbReference>
<dbReference type="EMBL" id="CP002116">
    <property type="protein sequence ID" value="ADK81487.1"/>
    <property type="molecule type" value="Genomic_DNA"/>
</dbReference>
<dbReference type="KEGG" id="ssm:Spirs_2372"/>
<name>E1R1W1_SEDSS</name>
<evidence type="ECO:0000313" key="1">
    <source>
        <dbReference type="EMBL" id="ADK81487.1"/>
    </source>
</evidence>
<proteinExistence type="predicted"/>
<keyword evidence="2" id="KW-1185">Reference proteome</keyword>
<protein>
    <submittedName>
        <fullName evidence="1">Uncharacterized protein</fullName>
    </submittedName>
</protein>
<dbReference type="STRING" id="573413.Spirs_2372"/>
<accession>E1R1W1</accession>